<proteinExistence type="predicted"/>
<protein>
    <submittedName>
        <fullName evidence="2">CGNR zinc finger domain-containing protein</fullName>
    </submittedName>
</protein>
<dbReference type="PANTHER" id="PTHR35525">
    <property type="entry name" value="BLL6575 PROTEIN"/>
    <property type="match status" value="1"/>
</dbReference>
<dbReference type="EMBL" id="JBAGLP010000120">
    <property type="protein sequence ID" value="MEG3616784.1"/>
    <property type="molecule type" value="Genomic_DNA"/>
</dbReference>
<organism evidence="2 3">
    <name type="scientific">Isoptericola haloaureus</name>
    <dbReference type="NCBI Taxonomy" id="1542902"/>
    <lineage>
        <taxon>Bacteria</taxon>
        <taxon>Bacillati</taxon>
        <taxon>Actinomycetota</taxon>
        <taxon>Actinomycetes</taxon>
        <taxon>Micrococcales</taxon>
        <taxon>Promicromonosporaceae</taxon>
        <taxon>Isoptericola</taxon>
    </lineage>
</organism>
<dbReference type="Pfam" id="PF11706">
    <property type="entry name" value="zf-CGNR"/>
    <property type="match status" value="1"/>
</dbReference>
<reference evidence="2" key="1">
    <citation type="journal article" date="2024" name="Antonie Van Leeuwenhoek">
        <title>Isoptericola haloaureus sp. nov., a dimorphic actinobacterium isolated from mangrove sediments of southeast India, implicating biosaline agricultural significance through nitrogen fixation and salt tolerance genes.</title>
        <authorList>
            <person name="Prathaban M."/>
            <person name="Prathiviraj R."/>
            <person name="Ravichandran M."/>
            <person name="Natarajan S.D."/>
            <person name="Sobanaa M."/>
            <person name="Hari Krishna Kumar S."/>
            <person name="Chandrasekar V."/>
            <person name="Selvin J."/>
        </authorList>
    </citation>
    <scope>NUCLEOTIDE SEQUENCE</scope>
    <source>
        <strain evidence="2">MP1014</strain>
    </source>
</reference>
<evidence type="ECO:0000259" key="1">
    <source>
        <dbReference type="Pfam" id="PF11706"/>
    </source>
</evidence>
<evidence type="ECO:0000313" key="2">
    <source>
        <dbReference type="EMBL" id="MEG3616784.1"/>
    </source>
</evidence>
<sequence>MVFAHDTAGALRSAVELVNGVEPPVTLATEADLAAFYRRHGYTGRRDGTETELAEVLALAPRLLTLLLAARDDVAPIVNAMLAEAGAVPRLVRHEHEDWHLHAIADDAPLADRIAVETALAMIDVVRSGESSRLGVCADDDCAGVVLDLSRNRSRRYCSTACTNRNAQAAHRARATGSSPRPR</sequence>
<comment type="caution">
    <text evidence="2">The sequence shown here is derived from an EMBL/GenBank/DDBJ whole genome shotgun (WGS) entry which is preliminary data.</text>
</comment>
<feature type="domain" description="Zinc finger CGNR" evidence="1">
    <location>
        <begin position="133"/>
        <end position="174"/>
    </location>
</feature>
<evidence type="ECO:0000313" key="3">
    <source>
        <dbReference type="Proteomes" id="UP001310387"/>
    </source>
</evidence>
<dbReference type="RefSeq" id="WP_332903218.1">
    <property type="nucleotide sequence ID" value="NZ_JBAGLP010000120.1"/>
</dbReference>
<dbReference type="Proteomes" id="UP001310387">
    <property type="component" value="Unassembled WGS sequence"/>
</dbReference>
<dbReference type="Gene3D" id="1.10.3300.10">
    <property type="entry name" value="Jann2411-like domain"/>
    <property type="match status" value="1"/>
</dbReference>
<gene>
    <name evidence="2" type="ORF">V5O49_16790</name>
</gene>
<dbReference type="InterPro" id="IPR010852">
    <property type="entry name" value="ABATE"/>
</dbReference>
<accession>A0ABU7ZBG9</accession>
<dbReference type="Pfam" id="PF07336">
    <property type="entry name" value="ABATE"/>
    <property type="match status" value="1"/>
</dbReference>
<dbReference type="InterPro" id="IPR021005">
    <property type="entry name" value="Znf_CGNR"/>
</dbReference>
<dbReference type="InterPro" id="IPR023286">
    <property type="entry name" value="ABATE_dom_sf"/>
</dbReference>
<keyword evidence="3" id="KW-1185">Reference proteome</keyword>
<reference evidence="2" key="2">
    <citation type="submission" date="2024-02" db="EMBL/GenBank/DDBJ databases">
        <authorList>
            <person name="Prathaban M."/>
            <person name="Mythili R."/>
            <person name="Sharmila Devi N."/>
            <person name="Sobanaa M."/>
            <person name="Prathiviraj R."/>
            <person name="Selvin J."/>
        </authorList>
    </citation>
    <scope>NUCLEOTIDE SEQUENCE</scope>
    <source>
        <strain evidence="2">MP1014</strain>
    </source>
</reference>
<name>A0ABU7ZBG9_9MICO</name>
<dbReference type="SUPFAM" id="SSF160904">
    <property type="entry name" value="Jann2411-like"/>
    <property type="match status" value="1"/>
</dbReference>
<dbReference type="PANTHER" id="PTHR35525:SF3">
    <property type="entry name" value="BLL6575 PROTEIN"/>
    <property type="match status" value="1"/>
</dbReference>